<dbReference type="AlphaFoldDB" id="A0A7W9BPK1"/>
<feature type="region of interest" description="Disordered" evidence="1">
    <location>
        <begin position="181"/>
        <end position="221"/>
    </location>
</feature>
<accession>A0A7W9BPK1</accession>
<name>A0A7W9BPK1_9SPHN</name>
<keyword evidence="2" id="KW-0732">Signal</keyword>
<dbReference type="EMBL" id="JACIJR010000001">
    <property type="protein sequence ID" value="MBB5727783.1"/>
    <property type="molecule type" value="Genomic_DNA"/>
</dbReference>
<feature type="region of interest" description="Disordered" evidence="1">
    <location>
        <begin position="28"/>
        <end position="67"/>
    </location>
</feature>
<dbReference type="Pfam" id="PF09923">
    <property type="entry name" value="DUF2155"/>
    <property type="match status" value="1"/>
</dbReference>
<evidence type="ECO:0000313" key="4">
    <source>
        <dbReference type="Proteomes" id="UP000546701"/>
    </source>
</evidence>
<protein>
    <recommendedName>
        <fullName evidence="5">DUF2155 domain-containing protein</fullName>
    </recommendedName>
</protein>
<feature type="compositionally biased region" description="Low complexity" evidence="1">
    <location>
        <begin position="29"/>
        <end position="52"/>
    </location>
</feature>
<feature type="signal peptide" evidence="2">
    <location>
        <begin position="1"/>
        <end position="23"/>
    </location>
</feature>
<comment type="caution">
    <text evidence="3">The sequence shown here is derived from an EMBL/GenBank/DDBJ whole genome shotgun (WGS) entry which is preliminary data.</text>
</comment>
<organism evidence="3 4">
    <name type="scientific">Sphingomonas prati</name>
    <dbReference type="NCBI Taxonomy" id="1843237"/>
    <lineage>
        <taxon>Bacteria</taxon>
        <taxon>Pseudomonadati</taxon>
        <taxon>Pseudomonadota</taxon>
        <taxon>Alphaproteobacteria</taxon>
        <taxon>Sphingomonadales</taxon>
        <taxon>Sphingomonadaceae</taxon>
        <taxon>Sphingomonas</taxon>
    </lineage>
</organism>
<sequence length="221" mass="23078">MKTAAGAVVIAAGLGLMAWQVSALQGQEQPAPQTAAPRAATPDTSSSRSSSRTRTEGPAAEPLSKVETPMAQRVAVLGVLNKRNGLSRDLSLRPGQAVRLGDLVVRLRACAETAPWEPEHLTGAFVQTDVQGRDTRWRRVFSGWLYKESPSLNAVQHPVYDVWPKSCTMRHPDMGPATIAAGAGGVAPSAAGPARRSSAPKSPITTPVAAPTPSAASSNDT</sequence>
<evidence type="ECO:0000256" key="2">
    <source>
        <dbReference type="SAM" id="SignalP"/>
    </source>
</evidence>
<keyword evidence="4" id="KW-1185">Reference proteome</keyword>
<evidence type="ECO:0000313" key="3">
    <source>
        <dbReference type="EMBL" id="MBB5727783.1"/>
    </source>
</evidence>
<feature type="compositionally biased region" description="Low complexity" evidence="1">
    <location>
        <begin position="186"/>
        <end position="221"/>
    </location>
</feature>
<dbReference type="InterPro" id="IPR019225">
    <property type="entry name" value="DUF2155"/>
</dbReference>
<proteinExistence type="predicted"/>
<gene>
    <name evidence="3" type="ORF">FHS99_000239</name>
</gene>
<reference evidence="3 4" key="1">
    <citation type="submission" date="2020-08" db="EMBL/GenBank/DDBJ databases">
        <title>Genomic Encyclopedia of Type Strains, Phase IV (KMG-IV): sequencing the most valuable type-strain genomes for metagenomic binning, comparative biology and taxonomic classification.</title>
        <authorList>
            <person name="Goeker M."/>
        </authorList>
    </citation>
    <scope>NUCLEOTIDE SEQUENCE [LARGE SCALE GENOMIC DNA]</scope>
    <source>
        <strain evidence="3 4">DSM 103336</strain>
    </source>
</reference>
<evidence type="ECO:0008006" key="5">
    <source>
        <dbReference type="Google" id="ProtNLM"/>
    </source>
</evidence>
<dbReference type="Proteomes" id="UP000546701">
    <property type="component" value="Unassembled WGS sequence"/>
</dbReference>
<evidence type="ECO:0000256" key="1">
    <source>
        <dbReference type="SAM" id="MobiDB-lite"/>
    </source>
</evidence>
<feature type="chain" id="PRO_5031378674" description="DUF2155 domain-containing protein" evidence="2">
    <location>
        <begin position="24"/>
        <end position="221"/>
    </location>
</feature>